<evidence type="ECO:0000256" key="5">
    <source>
        <dbReference type="ARBA" id="ARBA00023015"/>
    </source>
</evidence>
<dbReference type="SMART" id="SM00355">
    <property type="entry name" value="ZnF_C2H2"/>
    <property type="match status" value="2"/>
</dbReference>
<evidence type="ECO:0000256" key="2">
    <source>
        <dbReference type="ARBA" id="ARBA00022737"/>
    </source>
</evidence>
<feature type="compositionally biased region" description="Basic and acidic residues" evidence="8">
    <location>
        <begin position="43"/>
        <end position="53"/>
    </location>
</feature>
<gene>
    <name evidence="10" type="primary">ZAT10</name>
    <name evidence="10" type="ORF">AXF42_Ash000122</name>
</gene>
<feature type="domain" description="C2H2-type" evidence="9">
    <location>
        <begin position="87"/>
        <end position="114"/>
    </location>
</feature>
<dbReference type="InterPro" id="IPR036236">
    <property type="entry name" value="Znf_C2H2_sf"/>
</dbReference>
<keyword evidence="4" id="KW-0862">Zinc</keyword>
<keyword evidence="11" id="KW-1185">Reference proteome</keyword>
<evidence type="ECO:0000256" key="6">
    <source>
        <dbReference type="ARBA" id="ARBA00023163"/>
    </source>
</evidence>
<feature type="region of interest" description="Disordered" evidence="8">
    <location>
        <begin position="102"/>
        <end position="129"/>
    </location>
</feature>
<sequence>MAVENSTSPASRLPWPSPASSTTSSVESSGLQRERRAKRKRSELHPHNHPSEDHKAALSLLLLAGGSATAGYVLLPSLPALPADLEHKCSVCGKVFPSHQALGGHKTSHGRKARATSTETDDRLSDGSAVAGTGRVHRCSICLKAYPTGQALGGHKRRHYEGIIGGASRAAGSSTPPVTSVAYRGFDLNLPPPPEITFKIGGRCGSLEEDGGFLTALPFKKRFSVTPPPARSASDGQRRI</sequence>
<dbReference type="PROSITE" id="PS50157">
    <property type="entry name" value="ZINC_FINGER_C2H2_2"/>
    <property type="match status" value="1"/>
</dbReference>
<evidence type="ECO:0000256" key="4">
    <source>
        <dbReference type="ARBA" id="ARBA00022833"/>
    </source>
</evidence>
<evidence type="ECO:0000259" key="9">
    <source>
        <dbReference type="PROSITE" id="PS50157"/>
    </source>
</evidence>
<organism evidence="10 11">
    <name type="scientific">Apostasia shenzhenica</name>
    <dbReference type="NCBI Taxonomy" id="1088818"/>
    <lineage>
        <taxon>Eukaryota</taxon>
        <taxon>Viridiplantae</taxon>
        <taxon>Streptophyta</taxon>
        <taxon>Embryophyta</taxon>
        <taxon>Tracheophyta</taxon>
        <taxon>Spermatophyta</taxon>
        <taxon>Magnoliopsida</taxon>
        <taxon>Liliopsida</taxon>
        <taxon>Asparagales</taxon>
        <taxon>Orchidaceae</taxon>
        <taxon>Apostasioideae</taxon>
        <taxon>Apostasia</taxon>
    </lineage>
</organism>
<evidence type="ECO:0000256" key="7">
    <source>
        <dbReference type="PROSITE-ProRule" id="PRU00042"/>
    </source>
</evidence>
<keyword evidence="3 7" id="KW-0863">Zinc-finger</keyword>
<dbReference type="AlphaFoldDB" id="A0A2I0AFF1"/>
<proteinExistence type="predicted"/>
<dbReference type="Gene3D" id="3.30.160.60">
    <property type="entry name" value="Classic Zinc Finger"/>
    <property type="match status" value="1"/>
</dbReference>
<dbReference type="GO" id="GO:0005634">
    <property type="term" value="C:nucleus"/>
    <property type="evidence" value="ECO:0007669"/>
    <property type="project" value="TreeGrafter"/>
</dbReference>
<evidence type="ECO:0000313" key="11">
    <source>
        <dbReference type="Proteomes" id="UP000236161"/>
    </source>
</evidence>
<dbReference type="OrthoDB" id="1746508at2759"/>
<feature type="compositionally biased region" description="Low complexity" evidence="8">
    <location>
        <begin position="18"/>
        <end position="29"/>
    </location>
</feature>
<dbReference type="GO" id="GO:0000976">
    <property type="term" value="F:transcription cis-regulatory region binding"/>
    <property type="evidence" value="ECO:0007669"/>
    <property type="project" value="TreeGrafter"/>
</dbReference>
<dbReference type="PANTHER" id="PTHR45988:SF1">
    <property type="entry name" value="ZINC FINGER PROTEIN AZF2"/>
    <property type="match status" value="1"/>
</dbReference>
<dbReference type="Pfam" id="PF13912">
    <property type="entry name" value="zf-C2H2_6"/>
    <property type="match status" value="2"/>
</dbReference>
<dbReference type="EMBL" id="KZ451982">
    <property type="protein sequence ID" value="PKA54289.1"/>
    <property type="molecule type" value="Genomic_DNA"/>
</dbReference>
<keyword evidence="1" id="KW-0479">Metal-binding</keyword>
<feature type="compositionally biased region" description="Polar residues" evidence="8">
    <location>
        <begin position="1"/>
        <end position="10"/>
    </location>
</feature>
<dbReference type="PROSITE" id="PS00028">
    <property type="entry name" value="ZINC_FINGER_C2H2_1"/>
    <property type="match status" value="2"/>
</dbReference>
<dbReference type="SUPFAM" id="SSF57667">
    <property type="entry name" value="beta-beta-alpha zinc fingers"/>
    <property type="match status" value="1"/>
</dbReference>
<evidence type="ECO:0000256" key="8">
    <source>
        <dbReference type="SAM" id="MobiDB-lite"/>
    </source>
</evidence>
<accession>A0A2I0AFF1</accession>
<evidence type="ECO:0000256" key="3">
    <source>
        <dbReference type="ARBA" id="ARBA00022771"/>
    </source>
</evidence>
<protein>
    <submittedName>
        <fullName evidence="10">Zinc finger protein ZAT10</fullName>
    </submittedName>
</protein>
<feature type="region of interest" description="Disordered" evidence="8">
    <location>
        <begin position="1"/>
        <end position="53"/>
    </location>
</feature>
<reference evidence="10 11" key="1">
    <citation type="journal article" date="2017" name="Nature">
        <title>The Apostasia genome and the evolution of orchids.</title>
        <authorList>
            <person name="Zhang G.Q."/>
            <person name="Liu K.W."/>
            <person name="Li Z."/>
            <person name="Lohaus R."/>
            <person name="Hsiao Y.Y."/>
            <person name="Niu S.C."/>
            <person name="Wang J.Y."/>
            <person name="Lin Y.C."/>
            <person name="Xu Q."/>
            <person name="Chen L.J."/>
            <person name="Yoshida K."/>
            <person name="Fujiwara S."/>
            <person name="Wang Z.W."/>
            <person name="Zhang Y.Q."/>
            <person name="Mitsuda N."/>
            <person name="Wang M."/>
            <person name="Liu G.H."/>
            <person name="Pecoraro L."/>
            <person name="Huang H.X."/>
            <person name="Xiao X.J."/>
            <person name="Lin M."/>
            <person name="Wu X.Y."/>
            <person name="Wu W.L."/>
            <person name="Chen Y.Y."/>
            <person name="Chang S.B."/>
            <person name="Sakamoto S."/>
            <person name="Ohme-Takagi M."/>
            <person name="Yagi M."/>
            <person name="Zeng S.J."/>
            <person name="Shen C.Y."/>
            <person name="Yeh C.M."/>
            <person name="Luo Y.B."/>
            <person name="Tsai W.C."/>
            <person name="Van de Peer Y."/>
            <person name="Liu Z.J."/>
        </authorList>
    </citation>
    <scope>NUCLEOTIDE SEQUENCE [LARGE SCALE GENOMIC DNA]</scope>
    <source>
        <strain evidence="11">cv. Shenzhen</strain>
        <tissue evidence="10">Stem</tissue>
    </source>
</reference>
<evidence type="ECO:0000313" key="10">
    <source>
        <dbReference type="EMBL" id="PKA54289.1"/>
    </source>
</evidence>
<keyword evidence="6" id="KW-0804">Transcription</keyword>
<name>A0A2I0AFF1_9ASPA</name>
<dbReference type="STRING" id="1088818.A0A2I0AFF1"/>
<dbReference type="GO" id="GO:0008270">
    <property type="term" value="F:zinc ion binding"/>
    <property type="evidence" value="ECO:0007669"/>
    <property type="project" value="UniProtKB-KW"/>
</dbReference>
<dbReference type="GO" id="GO:0003700">
    <property type="term" value="F:DNA-binding transcription factor activity"/>
    <property type="evidence" value="ECO:0007669"/>
    <property type="project" value="InterPro"/>
</dbReference>
<dbReference type="InterPro" id="IPR044653">
    <property type="entry name" value="AZF1/2/3-like"/>
</dbReference>
<evidence type="ECO:0000256" key="1">
    <source>
        <dbReference type="ARBA" id="ARBA00022723"/>
    </source>
</evidence>
<dbReference type="InterPro" id="IPR013087">
    <property type="entry name" value="Znf_C2H2_type"/>
</dbReference>
<dbReference type="PANTHER" id="PTHR45988">
    <property type="entry name" value="C2H2 TYPE ZINC FINGER TRANSCRIPTION FACTOR FAMILY-RELATED"/>
    <property type="match status" value="1"/>
</dbReference>
<keyword evidence="2" id="KW-0677">Repeat</keyword>
<dbReference type="Proteomes" id="UP000236161">
    <property type="component" value="Unassembled WGS sequence"/>
</dbReference>
<keyword evidence="5" id="KW-0805">Transcription regulation</keyword>